<dbReference type="GO" id="GO:0003700">
    <property type="term" value="F:DNA-binding transcription factor activity"/>
    <property type="evidence" value="ECO:0007669"/>
    <property type="project" value="InterPro"/>
</dbReference>
<dbReference type="SUPFAM" id="SSF46785">
    <property type="entry name" value="Winged helix' DNA-binding domain"/>
    <property type="match status" value="1"/>
</dbReference>
<keyword evidence="2" id="KW-0238">DNA-binding</keyword>
<dbReference type="InterPro" id="IPR011711">
    <property type="entry name" value="GntR_C"/>
</dbReference>
<sequence>MAVTDEAITKIKDMIVRGELGPGDKLPREADLAERLGLSRNSLREAVKALSLIHVLDVRQGDGTYVTSLEPSLLMGAMEFVVDFHRDHTVLEFLEVRRVLEPAATSMASLRMSEEDIAGLRTHLDAVPEEPSVEELVKSDLEFHRLVARGSGNQVLCSLLDSLSGPTQRARVWRGMTQSNAVDRTIAEHRAIVDAIASRQPDVARAAATVHIAGVEEWLRTSLAPEDTARPGLA</sequence>
<evidence type="ECO:0000313" key="6">
    <source>
        <dbReference type="Proteomes" id="UP000237822"/>
    </source>
</evidence>
<keyword evidence="6" id="KW-1185">Reference proteome</keyword>
<dbReference type="Gene3D" id="1.10.10.10">
    <property type="entry name" value="Winged helix-like DNA-binding domain superfamily/Winged helix DNA-binding domain"/>
    <property type="match status" value="1"/>
</dbReference>
<dbReference type="GO" id="GO:0003677">
    <property type="term" value="F:DNA binding"/>
    <property type="evidence" value="ECO:0007669"/>
    <property type="project" value="UniProtKB-KW"/>
</dbReference>
<dbReference type="EMBL" id="PVTI01000055">
    <property type="protein sequence ID" value="PRY47821.1"/>
    <property type="molecule type" value="Genomic_DNA"/>
</dbReference>
<dbReference type="SUPFAM" id="SSF48008">
    <property type="entry name" value="GntR ligand-binding domain-like"/>
    <property type="match status" value="1"/>
</dbReference>
<evidence type="ECO:0000259" key="4">
    <source>
        <dbReference type="PROSITE" id="PS50949"/>
    </source>
</evidence>
<comment type="caution">
    <text evidence="5">The sequence shown here is derived from an EMBL/GenBank/DDBJ whole genome shotgun (WGS) entry which is preliminary data.</text>
</comment>
<dbReference type="PRINTS" id="PR00035">
    <property type="entry name" value="HTHGNTR"/>
</dbReference>
<keyword evidence="3" id="KW-0804">Transcription</keyword>
<evidence type="ECO:0000256" key="2">
    <source>
        <dbReference type="ARBA" id="ARBA00023125"/>
    </source>
</evidence>
<dbReference type="InterPro" id="IPR036388">
    <property type="entry name" value="WH-like_DNA-bd_sf"/>
</dbReference>
<name>A0A2T0TQB8_9MICO</name>
<dbReference type="Gene3D" id="1.20.120.530">
    <property type="entry name" value="GntR ligand-binding domain-like"/>
    <property type="match status" value="1"/>
</dbReference>
<dbReference type="InterPro" id="IPR008920">
    <property type="entry name" value="TF_FadR/GntR_C"/>
</dbReference>
<dbReference type="OrthoDB" id="3523737at2"/>
<dbReference type="PANTHER" id="PTHR43537:SF5">
    <property type="entry name" value="UXU OPERON TRANSCRIPTIONAL REGULATOR"/>
    <property type="match status" value="1"/>
</dbReference>
<dbReference type="RefSeq" id="WP_106299094.1">
    <property type="nucleotide sequence ID" value="NZ_PVTI01000055.1"/>
</dbReference>
<organism evidence="5 6">
    <name type="scientific">Knoellia remsis</name>
    <dbReference type="NCBI Taxonomy" id="407159"/>
    <lineage>
        <taxon>Bacteria</taxon>
        <taxon>Bacillati</taxon>
        <taxon>Actinomycetota</taxon>
        <taxon>Actinomycetes</taxon>
        <taxon>Micrococcales</taxon>
        <taxon>Intrasporangiaceae</taxon>
        <taxon>Knoellia</taxon>
    </lineage>
</organism>
<evidence type="ECO:0000256" key="3">
    <source>
        <dbReference type="ARBA" id="ARBA00023163"/>
    </source>
</evidence>
<evidence type="ECO:0000313" key="5">
    <source>
        <dbReference type="EMBL" id="PRY47821.1"/>
    </source>
</evidence>
<feature type="domain" description="HTH gntR-type" evidence="4">
    <location>
        <begin position="1"/>
        <end position="69"/>
    </location>
</feature>
<evidence type="ECO:0000256" key="1">
    <source>
        <dbReference type="ARBA" id="ARBA00023015"/>
    </source>
</evidence>
<dbReference type="InterPro" id="IPR036390">
    <property type="entry name" value="WH_DNA-bd_sf"/>
</dbReference>
<dbReference type="PANTHER" id="PTHR43537">
    <property type="entry name" value="TRANSCRIPTIONAL REGULATOR, GNTR FAMILY"/>
    <property type="match status" value="1"/>
</dbReference>
<gene>
    <name evidence="5" type="ORF">BCF74_1553</name>
</gene>
<proteinExistence type="predicted"/>
<dbReference type="SMART" id="SM00345">
    <property type="entry name" value="HTH_GNTR"/>
    <property type="match status" value="1"/>
</dbReference>
<accession>A0A2T0TQB8</accession>
<dbReference type="SMART" id="SM00895">
    <property type="entry name" value="FCD"/>
    <property type="match status" value="1"/>
</dbReference>
<dbReference type="InterPro" id="IPR000524">
    <property type="entry name" value="Tscrpt_reg_HTH_GntR"/>
</dbReference>
<dbReference type="Pfam" id="PF00392">
    <property type="entry name" value="GntR"/>
    <property type="match status" value="1"/>
</dbReference>
<dbReference type="PROSITE" id="PS50949">
    <property type="entry name" value="HTH_GNTR"/>
    <property type="match status" value="1"/>
</dbReference>
<dbReference type="CDD" id="cd07377">
    <property type="entry name" value="WHTH_GntR"/>
    <property type="match status" value="1"/>
</dbReference>
<dbReference type="AlphaFoldDB" id="A0A2T0TQB8"/>
<keyword evidence="1" id="KW-0805">Transcription regulation</keyword>
<protein>
    <submittedName>
        <fullName evidence="5">GntR family transcriptional regulator</fullName>
    </submittedName>
</protein>
<reference evidence="5 6" key="1">
    <citation type="submission" date="2018-03" db="EMBL/GenBank/DDBJ databases">
        <title>Genomic Encyclopedia of Archaeal and Bacterial Type Strains, Phase II (KMG-II): from individual species to whole genera.</title>
        <authorList>
            <person name="Goeker M."/>
        </authorList>
    </citation>
    <scope>NUCLEOTIDE SEQUENCE [LARGE SCALE GENOMIC DNA]</scope>
    <source>
        <strain evidence="5 6">ATCC BAA-1496</strain>
    </source>
</reference>
<dbReference type="Proteomes" id="UP000237822">
    <property type="component" value="Unassembled WGS sequence"/>
</dbReference>
<dbReference type="Pfam" id="PF07729">
    <property type="entry name" value="FCD"/>
    <property type="match status" value="1"/>
</dbReference>